<evidence type="ECO:0000313" key="1">
    <source>
        <dbReference type="EMBL" id="GAA47243.1"/>
    </source>
</evidence>
<dbReference type="EMBL" id="DF142831">
    <property type="protein sequence ID" value="GAA47243.1"/>
    <property type="molecule type" value="Genomic_DNA"/>
</dbReference>
<reference evidence="1" key="1">
    <citation type="journal article" date="2011" name="Genome Biol.">
        <title>The draft genome of the carcinogenic human liver fluke Clonorchis sinensis.</title>
        <authorList>
            <person name="Wang X."/>
            <person name="Chen W."/>
            <person name="Huang Y."/>
            <person name="Sun J."/>
            <person name="Men J."/>
            <person name="Liu H."/>
            <person name="Luo F."/>
            <person name="Guo L."/>
            <person name="Lv X."/>
            <person name="Deng C."/>
            <person name="Zhou C."/>
            <person name="Fan Y."/>
            <person name="Li X."/>
            <person name="Huang L."/>
            <person name="Hu Y."/>
            <person name="Liang C."/>
            <person name="Hu X."/>
            <person name="Xu J."/>
            <person name="Yu X."/>
        </authorList>
    </citation>
    <scope>NUCLEOTIDE SEQUENCE [LARGE SCALE GENOMIC DNA]</scope>
    <source>
        <strain evidence="1">Henan</strain>
    </source>
</reference>
<organism evidence="1 2">
    <name type="scientific">Clonorchis sinensis</name>
    <name type="common">Chinese liver fluke</name>
    <dbReference type="NCBI Taxonomy" id="79923"/>
    <lineage>
        <taxon>Eukaryota</taxon>
        <taxon>Metazoa</taxon>
        <taxon>Spiralia</taxon>
        <taxon>Lophotrochozoa</taxon>
        <taxon>Platyhelminthes</taxon>
        <taxon>Trematoda</taxon>
        <taxon>Digenea</taxon>
        <taxon>Opisthorchiida</taxon>
        <taxon>Opisthorchiata</taxon>
        <taxon>Opisthorchiidae</taxon>
        <taxon>Clonorchis</taxon>
    </lineage>
</organism>
<keyword evidence="2" id="KW-1185">Reference proteome</keyword>
<name>G7Y2Q6_CLOSI</name>
<accession>G7Y2Q6</accession>
<protein>
    <submittedName>
        <fullName evidence="1">Uncharacterized protein</fullName>
    </submittedName>
</protein>
<evidence type="ECO:0000313" key="2">
    <source>
        <dbReference type="Proteomes" id="UP000008909"/>
    </source>
</evidence>
<gene>
    <name evidence="1" type="ORF">CLF_100123</name>
</gene>
<dbReference type="AlphaFoldDB" id="G7Y2Q6"/>
<reference key="2">
    <citation type="submission" date="2011-10" db="EMBL/GenBank/DDBJ databases">
        <title>The genome and transcriptome sequence of Clonorchis sinensis provide insights into the carcinogenic liver fluke.</title>
        <authorList>
            <person name="Wang X."/>
            <person name="Huang Y."/>
            <person name="Chen W."/>
            <person name="Liu H."/>
            <person name="Guo L."/>
            <person name="Chen Y."/>
            <person name="Luo F."/>
            <person name="Zhou W."/>
            <person name="Sun J."/>
            <person name="Mao Q."/>
            <person name="Liang P."/>
            <person name="Zhou C."/>
            <person name="Tian Y."/>
            <person name="Men J."/>
            <person name="Lv X."/>
            <person name="Huang L."/>
            <person name="Zhou J."/>
            <person name="Hu Y."/>
            <person name="Li R."/>
            <person name="Zhang F."/>
            <person name="Lei H."/>
            <person name="Li X."/>
            <person name="Hu X."/>
            <person name="Liang C."/>
            <person name="Xu J."/>
            <person name="Wu Z."/>
            <person name="Yu X."/>
        </authorList>
    </citation>
    <scope>NUCLEOTIDE SEQUENCE</scope>
    <source>
        <strain>Henan</strain>
    </source>
</reference>
<dbReference type="Proteomes" id="UP000008909">
    <property type="component" value="Unassembled WGS sequence"/>
</dbReference>
<proteinExistence type="predicted"/>
<sequence length="97" mass="11091">MRSSGEPPVIKWSIDGQYFGSCQVAWDGFPWGNVFLPTLLPNNTINVDRRPSKKRSLRELASLKFKWQALKDVYRSAAHPILRSDSHLNKANYNNGM</sequence>